<gene>
    <name evidence="1" type="ORF">Adt_14417</name>
</gene>
<comment type="caution">
    <text evidence="1">The sequence shown here is derived from an EMBL/GenBank/DDBJ whole genome shotgun (WGS) entry which is preliminary data.</text>
</comment>
<name>A0ABD1TZK6_9LAMI</name>
<accession>A0ABD1TZK6</accession>
<keyword evidence="2" id="KW-1185">Reference proteome</keyword>
<dbReference type="EMBL" id="JBFOLK010000004">
    <property type="protein sequence ID" value="KAL2518170.1"/>
    <property type="molecule type" value="Genomic_DNA"/>
</dbReference>
<sequence>MNDENFQYDNNAPECITARLNTDPNVEEAHEAKIEHETDSDHLYDPSFEKLHTDYSLGEANNIKFLVFNEENEVWDPQFEVGKIFKDILQFRKAIKNHRVAMSCNLRLKTNDDKRVHTVRMGVSGEYGHMRTIN</sequence>
<proteinExistence type="predicted"/>
<evidence type="ECO:0000313" key="1">
    <source>
        <dbReference type="EMBL" id="KAL2518170.1"/>
    </source>
</evidence>
<reference evidence="2" key="1">
    <citation type="submission" date="2024-07" db="EMBL/GenBank/DDBJ databases">
        <title>Two chromosome-level genome assemblies of Korean endemic species Abeliophyllum distichum and Forsythia ovata (Oleaceae).</title>
        <authorList>
            <person name="Jang H."/>
        </authorList>
    </citation>
    <scope>NUCLEOTIDE SEQUENCE [LARGE SCALE GENOMIC DNA]</scope>
</reference>
<evidence type="ECO:0000313" key="2">
    <source>
        <dbReference type="Proteomes" id="UP001604336"/>
    </source>
</evidence>
<organism evidence="1 2">
    <name type="scientific">Abeliophyllum distichum</name>
    <dbReference type="NCBI Taxonomy" id="126358"/>
    <lineage>
        <taxon>Eukaryota</taxon>
        <taxon>Viridiplantae</taxon>
        <taxon>Streptophyta</taxon>
        <taxon>Embryophyta</taxon>
        <taxon>Tracheophyta</taxon>
        <taxon>Spermatophyta</taxon>
        <taxon>Magnoliopsida</taxon>
        <taxon>eudicotyledons</taxon>
        <taxon>Gunneridae</taxon>
        <taxon>Pentapetalae</taxon>
        <taxon>asterids</taxon>
        <taxon>lamiids</taxon>
        <taxon>Lamiales</taxon>
        <taxon>Oleaceae</taxon>
        <taxon>Forsythieae</taxon>
        <taxon>Abeliophyllum</taxon>
    </lineage>
</organism>
<dbReference type="Proteomes" id="UP001604336">
    <property type="component" value="Unassembled WGS sequence"/>
</dbReference>
<protein>
    <submittedName>
        <fullName evidence="1">Uncharacterized protein</fullName>
    </submittedName>
</protein>
<dbReference type="AlphaFoldDB" id="A0ABD1TZK6"/>